<dbReference type="RefSeq" id="WP_091190581.1">
    <property type="nucleotide sequence ID" value="NZ_FOMT01000008.1"/>
</dbReference>
<dbReference type="GO" id="GO:0005886">
    <property type="term" value="C:plasma membrane"/>
    <property type="evidence" value="ECO:0007669"/>
    <property type="project" value="UniProtKB-SubCell"/>
</dbReference>
<name>A0A1I2HR98_9BACL</name>
<evidence type="ECO:0000256" key="6">
    <source>
        <dbReference type="SAM" id="Phobius"/>
    </source>
</evidence>
<gene>
    <name evidence="7" type="ORF">SAMN05216378_5939</name>
</gene>
<feature type="transmembrane region" description="Helical" evidence="6">
    <location>
        <begin position="238"/>
        <end position="264"/>
    </location>
</feature>
<sequence>MNAIDTIGQLISITLVFSTALIFTGLGGLFSERSGVVNIGLEGLMIAGAFGAAVFADQAIQGGMTRGAPWIGLIAGLVLGLVVSLLHAVATITFRADQTIVGVVINILAAGLAIYLTKSLYEGSGQTTTLEYVFNPVAIPWLSDIPLLGKGIFTAYPTTYIVIGVVILSYIVLYRTTFGLRLRAVGEHPSSADTVGISVTKYRYIGVMLSGALAGLGGATIALTTTSNFAHNTISGQGFIAIAAVIFGKWNPLGVAGAAIFFGMAQALRNWAQLFEWSHHIPNEFFYMLPYLLTLIVLAGAVGRSSAPSALGEPYDPAKR</sequence>
<dbReference type="CDD" id="cd06580">
    <property type="entry name" value="TM_PBP1_transp_TpRbsC_like"/>
    <property type="match status" value="1"/>
</dbReference>
<feature type="transmembrane region" description="Helical" evidence="6">
    <location>
        <begin position="151"/>
        <end position="173"/>
    </location>
</feature>
<keyword evidence="5 6" id="KW-0472">Membrane</keyword>
<evidence type="ECO:0000256" key="4">
    <source>
        <dbReference type="ARBA" id="ARBA00022989"/>
    </source>
</evidence>
<protein>
    <submittedName>
        <fullName evidence="7">Simple sugar transport system permease protein</fullName>
    </submittedName>
</protein>
<feature type="transmembrane region" description="Helical" evidence="6">
    <location>
        <begin position="99"/>
        <end position="117"/>
    </location>
</feature>
<feature type="transmembrane region" description="Helical" evidence="6">
    <location>
        <begin position="204"/>
        <end position="226"/>
    </location>
</feature>
<organism evidence="7 8">
    <name type="scientific">Paenibacillus catalpae</name>
    <dbReference type="NCBI Taxonomy" id="1045775"/>
    <lineage>
        <taxon>Bacteria</taxon>
        <taxon>Bacillati</taxon>
        <taxon>Bacillota</taxon>
        <taxon>Bacilli</taxon>
        <taxon>Bacillales</taxon>
        <taxon>Paenibacillaceae</taxon>
        <taxon>Paenibacillus</taxon>
    </lineage>
</organism>
<evidence type="ECO:0000256" key="5">
    <source>
        <dbReference type="ARBA" id="ARBA00023136"/>
    </source>
</evidence>
<evidence type="ECO:0000256" key="3">
    <source>
        <dbReference type="ARBA" id="ARBA00022692"/>
    </source>
</evidence>
<dbReference type="STRING" id="1045775.SAMN05216378_5939"/>
<dbReference type="PANTHER" id="PTHR43370">
    <property type="entry name" value="SUGAR ABC TRANSPORTER INTEGRAL MEMBRANE PROTEIN-RELATED"/>
    <property type="match status" value="1"/>
</dbReference>
<feature type="transmembrane region" description="Helical" evidence="6">
    <location>
        <begin position="68"/>
        <end position="92"/>
    </location>
</feature>
<evidence type="ECO:0000256" key="2">
    <source>
        <dbReference type="ARBA" id="ARBA00022475"/>
    </source>
</evidence>
<evidence type="ECO:0000313" key="7">
    <source>
        <dbReference type="EMBL" id="SFF31840.1"/>
    </source>
</evidence>
<feature type="transmembrane region" description="Helical" evidence="6">
    <location>
        <begin position="285"/>
        <end position="303"/>
    </location>
</feature>
<feature type="transmembrane region" description="Helical" evidence="6">
    <location>
        <begin position="36"/>
        <end position="56"/>
    </location>
</feature>
<keyword evidence="7" id="KW-0762">Sugar transport</keyword>
<evidence type="ECO:0000313" key="8">
    <source>
        <dbReference type="Proteomes" id="UP000198855"/>
    </source>
</evidence>
<dbReference type="AlphaFoldDB" id="A0A1I2HR98"/>
<evidence type="ECO:0000256" key="1">
    <source>
        <dbReference type="ARBA" id="ARBA00004651"/>
    </source>
</evidence>
<dbReference type="Proteomes" id="UP000198855">
    <property type="component" value="Unassembled WGS sequence"/>
</dbReference>
<dbReference type="GO" id="GO:0022857">
    <property type="term" value="F:transmembrane transporter activity"/>
    <property type="evidence" value="ECO:0007669"/>
    <property type="project" value="InterPro"/>
</dbReference>
<keyword evidence="2" id="KW-1003">Cell membrane</keyword>
<keyword evidence="8" id="KW-1185">Reference proteome</keyword>
<keyword evidence="3 6" id="KW-0812">Transmembrane</keyword>
<dbReference type="OrthoDB" id="9792579at2"/>
<proteinExistence type="predicted"/>
<dbReference type="Pfam" id="PF02653">
    <property type="entry name" value="BPD_transp_2"/>
    <property type="match status" value="1"/>
</dbReference>
<dbReference type="EMBL" id="FOMT01000008">
    <property type="protein sequence ID" value="SFF31840.1"/>
    <property type="molecule type" value="Genomic_DNA"/>
</dbReference>
<comment type="subcellular location">
    <subcellularLocation>
        <location evidence="1">Cell membrane</location>
        <topology evidence="1">Multi-pass membrane protein</topology>
    </subcellularLocation>
</comment>
<reference evidence="8" key="1">
    <citation type="submission" date="2016-10" db="EMBL/GenBank/DDBJ databases">
        <authorList>
            <person name="Varghese N."/>
            <person name="Submissions S."/>
        </authorList>
    </citation>
    <scope>NUCLEOTIDE SEQUENCE [LARGE SCALE GENOMIC DNA]</scope>
    <source>
        <strain evidence="8">CGMCC 1.10784</strain>
    </source>
</reference>
<feature type="transmembrane region" description="Helical" evidence="6">
    <location>
        <begin position="6"/>
        <end position="29"/>
    </location>
</feature>
<keyword evidence="7" id="KW-0813">Transport</keyword>
<keyword evidence="4 6" id="KW-1133">Transmembrane helix</keyword>
<dbReference type="PANTHER" id="PTHR43370:SF1">
    <property type="entry name" value="GUANOSINE ABC TRANSPORTER PERMEASE PROTEIN NUPQ"/>
    <property type="match status" value="1"/>
</dbReference>
<accession>A0A1I2HR98</accession>
<dbReference type="InterPro" id="IPR001851">
    <property type="entry name" value="ABC_transp_permease"/>
</dbReference>